<dbReference type="EMBL" id="JABXYJ010000006">
    <property type="protein sequence ID" value="NVO78622.1"/>
    <property type="molecule type" value="Genomic_DNA"/>
</dbReference>
<dbReference type="Pfam" id="PF02321">
    <property type="entry name" value="OEP"/>
    <property type="match status" value="2"/>
</dbReference>
<accession>A0A850QDT9</accession>
<sequence length="492" mass="52202">MPSKAALPALLAALLGGCAVGPDFQRPATPQTSSYTTRAVTQTGEAGSAEAPQQQLIASKTIDAQWWTAFGSETINQLVAAAFSHNPGIDGARAALRQARETAEAQRSSYFPTLQASYSPSKQRNAVGTISPTLTTGDPVYTLHTAQLNISFVPDVFGLNRRTVESLTAQQEVQQFQLEATYLTLASNVVSNAIQLALVRAQIQANQEIIRAAESALEGTRRQAAAGFASALDIAAQETALAQAKLALPPLQKQLDQTRDLLAVLTGVTPAEMQPLQIDLADLKLPAELPVSLPSQLIEQRPDIRAAEASVHAASAQVGVALANRLPQFSLSATDGGTATVFSSMFASGNQFWSVTGNATQTLFDFGNLKHKQNAAEAALDQAAAQYKTTVLSAFQNVADTLYALDADSKAVSVAASAESIAAKNLKLTREQFRLGAIPIAPVLIAEQAWQQSRLSLLQNQAARYSDSVALFQALGGGWWNRPELANADPRK</sequence>
<keyword evidence="2" id="KW-1134">Transmembrane beta strand</keyword>
<dbReference type="GO" id="GO:0015562">
    <property type="term" value="F:efflux transmembrane transporter activity"/>
    <property type="evidence" value="ECO:0007669"/>
    <property type="project" value="InterPro"/>
</dbReference>
<organism evidence="4 5">
    <name type="scientific">Undibacterium oligocarboniphilum</name>
    <dbReference type="NCBI Taxonomy" id="666702"/>
    <lineage>
        <taxon>Bacteria</taxon>
        <taxon>Pseudomonadati</taxon>
        <taxon>Pseudomonadota</taxon>
        <taxon>Betaproteobacteria</taxon>
        <taxon>Burkholderiales</taxon>
        <taxon>Oxalobacteraceae</taxon>
        <taxon>Undibacterium</taxon>
    </lineage>
</organism>
<keyword evidence="2" id="KW-0449">Lipoprotein</keyword>
<keyword evidence="2" id="KW-0732">Signal</keyword>
<keyword evidence="2" id="KW-0472">Membrane</keyword>
<comment type="similarity">
    <text evidence="1 2">Belongs to the outer membrane factor (OMF) (TC 1.B.17) family.</text>
</comment>
<dbReference type="GO" id="GO:0005886">
    <property type="term" value="C:plasma membrane"/>
    <property type="evidence" value="ECO:0007669"/>
    <property type="project" value="UniProtKB-SubCell"/>
</dbReference>
<keyword evidence="5" id="KW-1185">Reference proteome</keyword>
<evidence type="ECO:0000313" key="5">
    <source>
        <dbReference type="Proteomes" id="UP000588051"/>
    </source>
</evidence>
<reference evidence="4 5" key="1">
    <citation type="submission" date="2020-06" db="EMBL/GenBank/DDBJ databases">
        <authorList>
            <person name="Qiu C."/>
            <person name="Liu Z."/>
        </authorList>
    </citation>
    <scope>NUCLEOTIDE SEQUENCE [LARGE SCALE GENOMIC DNA]</scope>
    <source>
        <strain evidence="4 5">EM 1</strain>
    </source>
</reference>
<evidence type="ECO:0000256" key="3">
    <source>
        <dbReference type="SAM" id="MobiDB-lite"/>
    </source>
</evidence>
<evidence type="ECO:0000256" key="1">
    <source>
        <dbReference type="ARBA" id="ARBA00007613"/>
    </source>
</evidence>
<proteinExistence type="inferred from homology"/>
<evidence type="ECO:0000313" key="4">
    <source>
        <dbReference type="EMBL" id="NVO78622.1"/>
    </source>
</evidence>
<dbReference type="InterPro" id="IPR003423">
    <property type="entry name" value="OMP_efflux"/>
</dbReference>
<dbReference type="NCBIfam" id="TIGR01845">
    <property type="entry name" value="outer_NodT"/>
    <property type="match status" value="1"/>
</dbReference>
<keyword evidence="2" id="KW-0564">Palmitate</keyword>
<dbReference type="Proteomes" id="UP000588051">
    <property type="component" value="Unassembled WGS sequence"/>
</dbReference>
<comment type="caution">
    <text evidence="4">The sequence shown here is derived from an EMBL/GenBank/DDBJ whole genome shotgun (WGS) entry which is preliminary data.</text>
</comment>
<dbReference type="SUPFAM" id="SSF56954">
    <property type="entry name" value="Outer membrane efflux proteins (OEP)"/>
    <property type="match status" value="1"/>
</dbReference>
<dbReference type="PROSITE" id="PS51257">
    <property type="entry name" value="PROKAR_LIPOPROTEIN"/>
    <property type="match status" value="1"/>
</dbReference>
<dbReference type="AlphaFoldDB" id="A0A850QDT9"/>
<dbReference type="PANTHER" id="PTHR30203">
    <property type="entry name" value="OUTER MEMBRANE CATION EFFLUX PROTEIN"/>
    <property type="match status" value="1"/>
</dbReference>
<protein>
    <submittedName>
        <fullName evidence="4">Efflux transporter outer membrane subunit</fullName>
    </submittedName>
</protein>
<name>A0A850QDT9_9BURK</name>
<dbReference type="InterPro" id="IPR010131">
    <property type="entry name" value="MdtP/NodT-like"/>
</dbReference>
<comment type="subcellular location">
    <subcellularLocation>
        <location evidence="2">Cell membrane</location>
        <topology evidence="2">Lipid-anchor</topology>
    </subcellularLocation>
</comment>
<keyword evidence="2" id="KW-0812">Transmembrane</keyword>
<feature type="signal peptide" evidence="2">
    <location>
        <begin position="1"/>
        <end position="21"/>
    </location>
</feature>
<evidence type="ECO:0000256" key="2">
    <source>
        <dbReference type="RuleBase" id="RU362097"/>
    </source>
</evidence>
<feature type="region of interest" description="Disordered" evidence="3">
    <location>
        <begin position="28"/>
        <end position="52"/>
    </location>
</feature>
<gene>
    <name evidence="4" type="ORF">HV832_12355</name>
</gene>
<dbReference type="Gene3D" id="2.20.200.10">
    <property type="entry name" value="Outer membrane efflux proteins (OEP)"/>
    <property type="match status" value="1"/>
</dbReference>
<feature type="chain" id="PRO_5033102590" evidence="2">
    <location>
        <begin position="22"/>
        <end position="492"/>
    </location>
</feature>
<dbReference type="PANTHER" id="PTHR30203:SF33">
    <property type="entry name" value="BLR4455 PROTEIN"/>
    <property type="match status" value="1"/>
</dbReference>
<dbReference type="Gene3D" id="1.20.1600.10">
    <property type="entry name" value="Outer membrane efflux proteins (OEP)"/>
    <property type="match status" value="1"/>
</dbReference>